<proteinExistence type="predicted"/>
<gene>
    <name evidence="2" type="ORF">FCALED_LOCUS3638</name>
</gene>
<feature type="region of interest" description="Disordered" evidence="1">
    <location>
        <begin position="1"/>
        <end position="27"/>
    </location>
</feature>
<evidence type="ECO:0000256" key="1">
    <source>
        <dbReference type="SAM" id="MobiDB-lite"/>
    </source>
</evidence>
<dbReference type="OrthoDB" id="2411313at2759"/>
<reference evidence="2" key="1">
    <citation type="submission" date="2021-06" db="EMBL/GenBank/DDBJ databases">
        <authorList>
            <person name="Kallberg Y."/>
            <person name="Tangrot J."/>
            <person name="Rosling A."/>
        </authorList>
    </citation>
    <scope>NUCLEOTIDE SEQUENCE</scope>
    <source>
        <strain evidence="2">UK204</strain>
    </source>
</reference>
<protein>
    <submittedName>
        <fullName evidence="2">6216_t:CDS:1</fullName>
    </submittedName>
</protein>
<keyword evidence="3" id="KW-1185">Reference proteome</keyword>
<organism evidence="2 3">
    <name type="scientific">Funneliformis caledonium</name>
    <dbReference type="NCBI Taxonomy" id="1117310"/>
    <lineage>
        <taxon>Eukaryota</taxon>
        <taxon>Fungi</taxon>
        <taxon>Fungi incertae sedis</taxon>
        <taxon>Mucoromycota</taxon>
        <taxon>Glomeromycotina</taxon>
        <taxon>Glomeromycetes</taxon>
        <taxon>Glomerales</taxon>
        <taxon>Glomeraceae</taxon>
        <taxon>Funneliformis</taxon>
    </lineage>
</organism>
<dbReference type="EMBL" id="CAJVPQ010000649">
    <property type="protein sequence ID" value="CAG8499676.1"/>
    <property type="molecule type" value="Genomic_DNA"/>
</dbReference>
<evidence type="ECO:0000313" key="3">
    <source>
        <dbReference type="Proteomes" id="UP000789570"/>
    </source>
</evidence>
<comment type="caution">
    <text evidence="2">The sequence shown here is derived from an EMBL/GenBank/DDBJ whole genome shotgun (WGS) entry which is preliminary data.</text>
</comment>
<name>A0A9N8ZL97_9GLOM</name>
<sequence>MASQNFDDPEEFEITSKSTNVERQRKREQNAEIQKLIDENNSFEAKYKKLEQQFNQNKEYFESRCNELEQKLKDERSQILSLEKRNGELEKEASNYQSALGVATSFNLSDEDQNHTVRLNQDILALHDTLENYVTNLKPKINVDIKVAKQILRKYKCQTEISDKDPNKPVIKAALQRHVLEEIMKQADFYFTRSNMEHYLESEIVSKTVELTNLMEKFYKNRLGDDRVTRHTPIKLRQQVYSALGTRGFNDITSSNGTSSHSKHDFIYTISKKINKMMNKVRVIKDVEKRRYVDALAGDLVRDVVRIFYFRLKIQEPMAQYLCKSIGHKLTRFYSGGENSNLSIDSVNTYDYDTDQIDSDAETSNNEVI</sequence>
<dbReference type="AlphaFoldDB" id="A0A9N8ZL97"/>
<dbReference type="Proteomes" id="UP000789570">
    <property type="component" value="Unassembled WGS sequence"/>
</dbReference>
<evidence type="ECO:0000313" key="2">
    <source>
        <dbReference type="EMBL" id="CAG8499676.1"/>
    </source>
</evidence>
<accession>A0A9N8ZL97</accession>